<evidence type="ECO:0000313" key="7">
    <source>
        <dbReference type="EMBL" id="SEL53076.1"/>
    </source>
</evidence>
<evidence type="ECO:0000256" key="5">
    <source>
        <dbReference type="SAM" id="Phobius"/>
    </source>
</evidence>
<dbReference type="EMBL" id="FNZN01000004">
    <property type="protein sequence ID" value="SEL53076.1"/>
    <property type="molecule type" value="Genomic_DNA"/>
</dbReference>
<evidence type="ECO:0000259" key="6">
    <source>
        <dbReference type="PROSITE" id="PS51007"/>
    </source>
</evidence>
<gene>
    <name evidence="7" type="ORF">SAMN04488008_104121</name>
</gene>
<sequence length="489" mass="53947">MSYFCLRFRRLMDINRFHLRPKSCQDSDRNIRYMKKVPYRNQFSKILGLSLIVFLLFASSLTAQDAVVDATVTEAAAAGGDAAKGKALFNQNCAACHALNRKMTGPALANVESRLSEDEGLGKEWLYSWIKNSPGVIKSGDAYANKVYAEYNQAAMTAFPTLSNGDIDDILAYTAAPAPAAPAAAAGDVQSGSGGSASSAGVSNEIILGALVLVFGLLVVMLLLVNKTLQRIAQANGIVVEKENAEKRTPIWKAFAQNQFLVLVTAIFLLLGSAYFAYGWMMQVGVDQGYKPIQPIHYSHKIHAGDNKIECKYCHSSARVSKHSGIPSLNVCMNCHKSIYEYAGNPEGPTQEDLENGYTNEFYTGEIKKLYKAVGWDEESQKYTGESQPVEWVRIHNLPDFAYFNHSQHVSVAGVECQTCHGPVEEMEIMYQYSPLTMGWCIDCHRETNVKVEGNEYYEKIHAELSKKYGVDNLTAAQLGGLECGKCHY</sequence>
<dbReference type="STRING" id="228957.SAMN04488008_104121"/>
<reference evidence="8" key="1">
    <citation type="submission" date="2016-10" db="EMBL/GenBank/DDBJ databases">
        <authorList>
            <person name="Varghese N."/>
            <person name="Submissions S."/>
        </authorList>
    </citation>
    <scope>NUCLEOTIDE SEQUENCE [LARGE SCALE GENOMIC DNA]</scope>
    <source>
        <strain evidence="8">DSM 16471</strain>
    </source>
</reference>
<dbReference type="Proteomes" id="UP000198990">
    <property type="component" value="Unassembled WGS sequence"/>
</dbReference>
<dbReference type="AlphaFoldDB" id="A0A1H7QYK7"/>
<keyword evidence="3 4" id="KW-0408">Iron</keyword>
<dbReference type="GO" id="GO:0020037">
    <property type="term" value="F:heme binding"/>
    <property type="evidence" value="ECO:0007669"/>
    <property type="project" value="InterPro"/>
</dbReference>
<keyword evidence="5" id="KW-0812">Transmembrane</keyword>
<accession>A0A1H7QYK7</accession>
<dbReference type="GO" id="GO:0046872">
    <property type="term" value="F:metal ion binding"/>
    <property type="evidence" value="ECO:0007669"/>
    <property type="project" value="UniProtKB-KW"/>
</dbReference>
<dbReference type="InterPro" id="IPR036280">
    <property type="entry name" value="Multihaem_cyt_sf"/>
</dbReference>
<dbReference type="Gene3D" id="3.90.10.10">
    <property type="entry name" value="Cytochrome C3"/>
    <property type="match status" value="2"/>
</dbReference>
<dbReference type="PROSITE" id="PS51007">
    <property type="entry name" value="CYTC"/>
    <property type="match status" value="1"/>
</dbReference>
<keyword evidence="5" id="KW-0472">Membrane</keyword>
<dbReference type="InterPro" id="IPR009056">
    <property type="entry name" value="Cyt_c-like_dom"/>
</dbReference>
<keyword evidence="8" id="KW-1185">Reference proteome</keyword>
<feature type="transmembrane region" description="Helical" evidence="5">
    <location>
        <begin position="260"/>
        <end position="281"/>
    </location>
</feature>
<protein>
    <submittedName>
        <fullName evidence="7">Quinol:cytochrome c oxidoreductase pentaheme cytochrome subunit</fullName>
    </submittedName>
</protein>
<evidence type="ECO:0000256" key="4">
    <source>
        <dbReference type="PROSITE-ProRule" id="PRU00433"/>
    </source>
</evidence>
<keyword evidence="2 4" id="KW-0479">Metal-binding</keyword>
<dbReference type="InterPro" id="IPR036909">
    <property type="entry name" value="Cyt_c-like_dom_sf"/>
</dbReference>
<dbReference type="Pfam" id="PF00034">
    <property type="entry name" value="Cytochrom_C"/>
    <property type="match status" value="1"/>
</dbReference>
<dbReference type="GO" id="GO:0009055">
    <property type="term" value="F:electron transfer activity"/>
    <property type="evidence" value="ECO:0007669"/>
    <property type="project" value="InterPro"/>
</dbReference>
<evidence type="ECO:0000256" key="2">
    <source>
        <dbReference type="ARBA" id="ARBA00022723"/>
    </source>
</evidence>
<dbReference type="PANTHER" id="PTHR39425">
    <property type="entry name" value="LIPOPROTEIN CYTOCHROME C"/>
    <property type="match status" value="1"/>
</dbReference>
<evidence type="ECO:0000313" key="8">
    <source>
        <dbReference type="Proteomes" id="UP000198990"/>
    </source>
</evidence>
<dbReference type="Gene3D" id="1.10.760.10">
    <property type="entry name" value="Cytochrome c-like domain"/>
    <property type="match status" value="1"/>
</dbReference>
<keyword evidence="5" id="KW-1133">Transmembrane helix</keyword>
<keyword evidence="1 4" id="KW-0349">Heme</keyword>
<proteinExistence type="predicted"/>
<feature type="domain" description="Cytochrome c" evidence="6">
    <location>
        <begin position="80"/>
        <end position="178"/>
    </location>
</feature>
<dbReference type="PANTHER" id="PTHR39425:SF1">
    <property type="entry name" value="CYTOCHROME C7-LIKE DOMAIN-CONTAINING PROTEIN"/>
    <property type="match status" value="1"/>
</dbReference>
<organism evidence="7 8">
    <name type="scientific">Maribacter orientalis</name>
    <dbReference type="NCBI Taxonomy" id="228957"/>
    <lineage>
        <taxon>Bacteria</taxon>
        <taxon>Pseudomonadati</taxon>
        <taxon>Bacteroidota</taxon>
        <taxon>Flavobacteriia</taxon>
        <taxon>Flavobacteriales</taxon>
        <taxon>Flavobacteriaceae</taxon>
        <taxon>Maribacter</taxon>
    </lineage>
</organism>
<feature type="transmembrane region" description="Helical" evidence="5">
    <location>
        <begin position="206"/>
        <end position="225"/>
    </location>
</feature>
<evidence type="ECO:0000256" key="3">
    <source>
        <dbReference type="ARBA" id="ARBA00023004"/>
    </source>
</evidence>
<name>A0A1H7QYK7_9FLAO</name>
<dbReference type="CDD" id="cd08168">
    <property type="entry name" value="Cytochrom_C3"/>
    <property type="match status" value="1"/>
</dbReference>
<dbReference type="SUPFAM" id="SSF48695">
    <property type="entry name" value="Multiheme cytochromes"/>
    <property type="match status" value="1"/>
</dbReference>
<evidence type="ECO:0000256" key="1">
    <source>
        <dbReference type="ARBA" id="ARBA00022617"/>
    </source>
</evidence>
<dbReference type="SUPFAM" id="SSF46626">
    <property type="entry name" value="Cytochrome c"/>
    <property type="match status" value="1"/>
</dbReference>